<accession>A0AAN6Y419</accession>
<dbReference type="EMBL" id="MU858162">
    <property type="protein sequence ID" value="KAK4210920.1"/>
    <property type="molecule type" value="Genomic_DNA"/>
</dbReference>
<keyword evidence="4" id="KW-1185">Reference proteome</keyword>
<evidence type="ECO:0000313" key="4">
    <source>
        <dbReference type="Proteomes" id="UP001301769"/>
    </source>
</evidence>
<feature type="region of interest" description="Disordered" evidence="1">
    <location>
        <begin position="122"/>
        <end position="155"/>
    </location>
</feature>
<evidence type="ECO:0000256" key="1">
    <source>
        <dbReference type="SAM" id="MobiDB-lite"/>
    </source>
</evidence>
<feature type="compositionally biased region" description="Basic and acidic residues" evidence="1">
    <location>
        <begin position="218"/>
        <end position="232"/>
    </location>
</feature>
<feature type="domain" description="F-box" evidence="2">
    <location>
        <begin position="4"/>
        <end position="67"/>
    </location>
</feature>
<evidence type="ECO:0000313" key="3">
    <source>
        <dbReference type="EMBL" id="KAK4210920.1"/>
    </source>
</evidence>
<evidence type="ECO:0000259" key="2">
    <source>
        <dbReference type="Pfam" id="PF12937"/>
    </source>
</evidence>
<gene>
    <name evidence="3" type="ORF">QBC37DRAFT_23532</name>
</gene>
<protein>
    <submittedName>
        <fullName evidence="3">F-box domain-containing protein</fullName>
    </submittedName>
</protein>
<dbReference type="Gene3D" id="1.20.1280.50">
    <property type="match status" value="1"/>
</dbReference>
<dbReference type="Proteomes" id="UP001301769">
    <property type="component" value="Unassembled WGS sequence"/>
</dbReference>
<reference evidence="3" key="2">
    <citation type="submission" date="2023-05" db="EMBL/GenBank/DDBJ databases">
        <authorList>
            <consortium name="Lawrence Berkeley National Laboratory"/>
            <person name="Steindorff A."/>
            <person name="Hensen N."/>
            <person name="Bonometti L."/>
            <person name="Westerberg I."/>
            <person name="Brannstrom I.O."/>
            <person name="Guillou S."/>
            <person name="Cros-Aarteil S."/>
            <person name="Calhoun S."/>
            <person name="Haridas S."/>
            <person name="Kuo A."/>
            <person name="Mondo S."/>
            <person name="Pangilinan J."/>
            <person name="Riley R."/>
            <person name="Labutti K."/>
            <person name="Andreopoulos B."/>
            <person name="Lipzen A."/>
            <person name="Chen C."/>
            <person name="Yanf M."/>
            <person name="Daum C."/>
            <person name="Ng V."/>
            <person name="Clum A."/>
            <person name="Ohm R."/>
            <person name="Martin F."/>
            <person name="Silar P."/>
            <person name="Natvig D."/>
            <person name="Lalanne C."/>
            <person name="Gautier V."/>
            <person name="Ament-Velasquez S.L."/>
            <person name="Kruys A."/>
            <person name="Hutchinson M.I."/>
            <person name="Powell A.J."/>
            <person name="Barry K."/>
            <person name="Miller A.N."/>
            <person name="Grigoriev I.V."/>
            <person name="Debuchy R."/>
            <person name="Gladieux P."/>
            <person name="Thoren M.H."/>
            <person name="Johannesson H."/>
        </authorList>
    </citation>
    <scope>NUCLEOTIDE SEQUENCE</scope>
    <source>
        <strain evidence="3">PSN293</strain>
    </source>
</reference>
<feature type="region of interest" description="Disordered" evidence="1">
    <location>
        <begin position="215"/>
        <end position="245"/>
    </location>
</feature>
<comment type="caution">
    <text evidence="3">The sequence shown here is derived from an EMBL/GenBank/DDBJ whole genome shotgun (WGS) entry which is preliminary data.</text>
</comment>
<reference evidence="3" key="1">
    <citation type="journal article" date="2023" name="Mol. Phylogenet. Evol.">
        <title>Genome-scale phylogeny and comparative genomics of the fungal order Sordariales.</title>
        <authorList>
            <person name="Hensen N."/>
            <person name="Bonometti L."/>
            <person name="Westerberg I."/>
            <person name="Brannstrom I.O."/>
            <person name="Guillou S."/>
            <person name="Cros-Aarteil S."/>
            <person name="Calhoun S."/>
            <person name="Haridas S."/>
            <person name="Kuo A."/>
            <person name="Mondo S."/>
            <person name="Pangilinan J."/>
            <person name="Riley R."/>
            <person name="LaButti K."/>
            <person name="Andreopoulos B."/>
            <person name="Lipzen A."/>
            <person name="Chen C."/>
            <person name="Yan M."/>
            <person name="Daum C."/>
            <person name="Ng V."/>
            <person name="Clum A."/>
            <person name="Steindorff A."/>
            <person name="Ohm R.A."/>
            <person name="Martin F."/>
            <person name="Silar P."/>
            <person name="Natvig D.O."/>
            <person name="Lalanne C."/>
            <person name="Gautier V."/>
            <person name="Ament-Velasquez S.L."/>
            <person name="Kruys A."/>
            <person name="Hutchinson M.I."/>
            <person name="Powell A.J."/>
            <person name="Barry K."/>
            <person name="Miller A.N."/>
            <person name="Grigoriev I.V."/>
            <person name="Debuchy R."/>
            <person name="Gladieux P."/>
            <person name="Hiltunen Thoren M."/>
            <person name="Johannesson H."/>
        </authorList>
    </citation>
    <scope>NUCLEOTIDE SEQUENCE</scope>
    <source>
        <strain evidence="3">PSN293</strain>
    </source>
</reference>
<organism evidence="3 4">
    <name type="scientific">Rhypophila decipiens</name>
    <dbReference type="NCBI Taxonomy" id="261697"/>
    <lineage>
        <taxon>Eukaryota</taxon>
        <taxon>Fungi</taxon>
        <taxon>Dikarya</taxon>
        <taxon>Ascomycota</taxon>
        <taxon>Pezizomycotina</taxon>
        <taxon>Sordariomycetes</taxon>
        <taxon>Sordariomycetidae</taxon>
        <taxon>Sordariales</taxon>
        <taxon>Naviculisporaceae</taxon>
        <taxon>Rhypophila</taxon>
    </lineage>
</organism>
<feature type="region of interest" description="Disordered" evidence="1">
    <location>
        <begin position="459"/>
        <end position="483"/>
    </location>
</feature>
<dbReference type="InterPro" id="IPR001810">
    <property type="entry name" value="F-box_dom"/>
</dbReference>
<name>A0AAN6Y419_9PEZI</name>
<proteinExistence type="predicted"/>
<dbReference type="AlphaFoldDB" id="A0AAN6Y419"/>
<dbReference type="Pfam" id="PF12937">
    <property type="entry name" value="F-box-like"/>
    <property type="match status" value="1"/>
</dbReference>
<sequence>MATIASLPPELLSEILCYLDSPPPSETRLHEQPNPDLLTSPEKSLKNASLVCRKWHATALRILFRHVVWPVDRWELLRVDPSQNPHRDPVDGLPLLSFLRDQDLARCVDSLTMVVRDSLQGMVTGGSRASPGGNGGGEASDSTSPSLLVQHRPGSPMATTYNQDCNWVWDMLFQLTNPRKFTIMASPQILATLLSTRIYIQDAWSFSRTTHHVLSLSRETRTKDDTKAKEPESSPAHTDTTAAPEVPNEVLAEMMGGVSSEVLQRPPTKLFTIRPWTHLLLNEGSSTRVYKTYEFYHRRPPSILGALLGADWKNAPLVPDTLRSLAYVAVFPLSSHFGTLVDHLPRIDRLFVQIVPQDNTLRNPDEMRHVQPSDLWMERNSCYSLVMRQIMSGEMSGHDSDSDTDMSEPDTARESNWRYLKEFESGDAADKEAWDMAVQFVCMSGTDWHVEREGVFVKRPPAARPEHGTSSSPGSYQDEAAPSPVSVLSDYMIGLDPWE</sequence>